<dbReference type="EMBL" id="PSQE01000001">
    <property type="protein sequence ID" value="RHN80722.1"/>
    <property type="molecule type" value="Genomic_DNA"/>
</dbReference>
<name>A0A396JT59_MEDTR</name>
<organism evidence="1">
    <name type="scientific">Medicago truncatula</name>
    <name type="common">Barrel medic</name>
    <name type="synonym">Medicago tribuloides</name>
    <dbReference type="NCBI Taxonomy" id="3880"/>
    <lineage>
        <taxon>Eukaryota</taxon>
        <taxon>Viridiplantae</taxon>
        <taxon>Streptophyta</taxon>
        <taxon>Embryophyta</taxon>
        <taxon>Tracheophyta</taxon>
        <taxon>Spermatophyta</taxon>
        <taxon>Magnoliopsida</taxon>
        <taxon>eudicotyledons</taxon>
        <taxon>Gunneridae</taxon>
        <taxon>Pentapetalae</taxon>
        <taxon>rosids</taxon>
        <taxon>fabids</taxon>
        <taxon>Fabales</taxon>
        <taxon>Fabaceae</taxon>
        <taxon>Papilionoideae</taxon>
        <taxon>50 kb inversion clade</taxon>
        <taxon>NPAAA clade</taxon>
        <taxon>Hologalegina</taxon>
        <taxon>IRL clade</taxon>
        <taxon>Trifolieae</taxon>
        <taxon>Medicago</taxon>
    </lineage>
</organism>
<dbReference type="AlphaFoldDB" id="A0A396JT59"/>
<dbReference type="Proteomes" id="UP000265566">
    <property type="component" value="Chromosome 1"/>
</dbReference>
<evidence type="ECO:0000313" key="1">
    <source>
        <dbReference type="EMBL" id="RHN80722.1"/>
    </source>
</evidence>
<comment type="caution">
    <text evidence="1">The sequence shown here is derived from an EMBL/GenBank/DDBJ whole genome shotgun (WGS) entry which is preliminary data.</text>
</comment>
<sequence length="44" mass="5107">MNHTKPIFYPIACKIPKICLLSVVTTIHHAIQTWVEIFTYFKCG</sequence>
<gene>
    <name evidence="1" type="ORF">MtrunA17_Chr1g0191331</name>
</gene>
<accession>A0A396JT59</accession>
<reference evidence="1" key="1">
    <citation type="journal article" date="2018" name="Nat. Plants">
        <title>Whole-genome landscape of Medicago truncatula symbiotic genes.</title>
        <authorList>
            <person name="Pecrix Y."/>
            <person name="Gamas P."/>
            <person name="Carrere S."/>
        </authorList>
    </citation>
    <scope>NUCLEOTIDE SEQUENCE</scope>
    <source>
        <tissue evidence="1">Leaves</tissue>
    </source>
</reference>
<proteinExistence type="predicted"/>
<dbReference type="Gramene" id="rna4681">
    <property type="protein sequence ID" value="RHN80722.1"/>
    <property type="gene ID" value="gene4681"/>
</dbReference>
<protein>
    <submittedName>
        <fullName evidence="1">Uncharacterized protein</fullName>
    </submittedName>
</protein>